<dbReference type="Proteomes" id="UP000245638">
    <property type="component" value="Unassembled WGS sequence"/>
</dbReference>
<organism evidence="1 2">
    <name type="scientific">Acidianus hospitalis</name>
    <dbReference type="NCBI Taxonomy" id="563177"/>
    <lineage>
        <taxon>Archaea</taxon>
        <taxon>Thermoproteota</taxon>
        <taxon>Thermoprotei</taxon>
        <taxon>Sulfolobales</taxon>
        <taxon>Sulfolobaceae</taxon>
        <taxon>Acidianus</taxon>
    </lineage>
</organism>
<gene>
    <name evidence="1" type="ORF">DDW13_00430</name>
</gene>
<accession>A0A2T9XC36</accession>
<comment type="caution">
    <text evidence="1">The sequence shown here is derived from an EMBL/GenBank/DDBJ whole genome shotgun (WGS) entry which is preliminary data.</text>
</comment>
<name>A0A2T9XC36_9CREN</name>
<dbReference type="EMBL" id="QEFD01000017">
    <property type="protein sequence ID" value="PVU77664.1"/>
    <property type="molecule type" value="Genomic_DNA"/>
</dbReference>
<protein>
    <submittedName>
        <fullName evidence="1">Uncharacterized protein</fullName>
    </submittedName>
</protein>
<evidence type="ECO:0000313" key="1">
    <source>
        <dbReference type="EMBL" id="PVU77664.1"/>
    </source>
</evidence>
<reference evidence="1 2" key="1">
    <citation type="journal article" date="2015" name="Appl. Environ. Microbiol.">
        <title>Nanoarchaeota, Their Sulfolobales Host, and Nanoarchaeota Virus Distribution across Yellowstone National Park Hot Springs.</title>
        <authorList>
            <person name="Munson-McGee J.H."/>
            <person name="Field E.K."/>
            <person name="Bateson M."/>
            <person name="Rooney C."/>
            <person name="Stepanauskas R."/>
            <person name="Young M.J."/>
        </authorList>
    </citation>
    <scope>NUCLEOTIDE SEQUENCE [LARGE SCALE GENOMIC DNA]</scope>
    <source>
        <strain evidence="1">SCGC AC-742_N10</strain>
    </source>
</reference>
<evidence type="ECO:0000313" key="2">
    <source>
        <dbReference type="Proteomes" id="UP000245638"/>
    </source>
</evidence>
<sequence length="266" mass="31001">MRKAIYFDNRLGISSFLNNEILIEKPRDYEVLDYYTISKWLEQSDKDDILIFAQDIVPYTAYEITPFNNDSKLLNFIRRGGIVTWIGDVPFFYRLHCFSKEYKEKIERVKDLLKKQVAFTPTPEFYLQKFGPYDKGDQICVLDIIGGFYVDVDRENVNWISLDYEHLGFFKLNEVCYLYSPSAVNKTLLGKLLQYESNASLRPIKYTTKILPLTLTTLSGVCKGKYAGSWIAQIGEGYFIRLYDVKEELNAHKVFEITEKIASTNI</sequence>
<dbReference type="AlphaFoldDB" id="A0A2T9XC36"/>
<proteinExistence type="predicted"/>